<dbReference type="PANTHER" id="PTHR30329:SF21">
    <property type="entry name" value="LIPOPROTEIN YIAD-RELATED"/>
    <property type="match status" value="1"/>
</dbReference>
<dbReference type="InterPro" id="IPR036737">
    <property type="entry name" value="OmpA-like_sf"/>
</dbReference>
<evidence type="ECO:0000313" key="12">
    <source>
        <dbReference type="Proteomes" id="UP001580430"/>
    </source>
</evidence>
<evidence type="ECO:0000256" key="3">
    <source>
        <dbReference type="ARBA" id="ARBA00022475"/>
    </source>
</evidence>
<keyword evidence="11" id="KW-0966">Cell projection</keyword>
<evidence type="ECO:0000256" key="5">
    <source>
        <dbReference type="ARBA" id="ARBA00022989"/>
    </source>
</evidence>
<keyword evidence="4 9" id="KW-0812">Transmembrane</keyword>
<dbReference type="Pfam" id="PF13677">
    <property type="entry name" value="MotB_plug"/>
    <property type="match status" value="1"/>
</dbReference>
<keyword evidence="3" id="KW-1003">Cell membrane</keyword>
<name>A0ABV5C936_9BACL</name>
<comment type="similarity">
    <text evidence="2">Belongs to the MotB family.</text>
</comment>
<sequence>MRARASRRRQRRGQEHGNRDRWLITYADLITLLLIFFVMMFAISRLDTTKYDDVTQALQNTFRTGDSIVEMGSGLTGTADVNTTRNPPPDTENEGAITGSEGKDTLSPRELAFRKQEQELQNLMGVIQKYVEDNNLQNQIFVADEPRGISITLSDRFLFDPGRAALKPGSAPTLSKLASLFRNLDTPVSIEGHTDNVPVGSGSVYRDNWDLSGARALSVLRFFIEREQLDPTHFQYAGYADTRPVGDNSTAAGRQKNRRVEITVLRQLQQ</sequence>
<gene>
    <name evidence="11" type="ORF">ACE5LO_25890</name>
</gene>
<organism evidence="11 12">
    <name type="scientific">Paenibacillus medicaginis</name>
    <dbReference type="NCBI Taxonomy" id="1470560"/>
    <lineage>
        <taxon>Bacteria</taxon>
        <taxon>Bacillati</taxon>
        <taxon>Bacillota</taxon>
        <taxon>Bacilli</taxon>
        <taxon>Bacillales</taxon>
        <taxon>Paenibacillaceae</taxon>
        <taxon>Paenibacillus</taxon>
    </lineage>
</organism>
<dbReference type="Pfam" id="PF00691">
    <property type="entry name" value="OmpA"/>
    <property type="match status" value="1"/>
</dbReference>
<keyword evidence="12" id="KW-1185">Reference proteome</keyword>
<evidence type="ECO:0000256" key="7">
    <source>
        <dbReference type="PROSITE-ProRule" id="PRU00473"/>
    </source>
</evidence>
<feature type="domain" description="OmpA-like" evidence="10">
    <location>
        <begin position="147"/>
        <end position="268"/>
    </location>
</feature>
<dbReference type="InterPro" id="IPR050330">
    <property type="entry name" value="Bact_OuterMem_StrucFunc"/>
</dbReference>
<dbReference type="InterPro" id="IPR025713">
    <property type="entry name" value="MotB-like_N_dom"/>
</dbReference>
<keyword evidence="11" id="KW-0969">Cilium</keyword>
<dbReference type="CDD" id="cd07185">
    <property type="entry name" value="OmpA_C-like"/>
    <property type="match status" value="1"/>
</dbReference>
<keyword evidence="5 9" id="KW-1133">Transmembrane helix</keyword>
<protein>
    <submittedName>
        <fullName evidence="11">Flagellar motor protein MotB</fullName>
    </submittedName>
</protein>
<dbReference type="Gene3D" id="3.30.1330.60">
    <property type="entry name" value="OmpA-like domain"/>
    <property type="match status" value="1"/>
</dbReference>
<feature type="transmembrane region" description="Helical" evidence="9">
    <location>
        <begin position="21"/>
        <end position="43"/>
    </location>
</feature>
<reference evidence="11 12" key="1">
    <citation type="submission" date="2024-09" db="EMBL/GenBank/DDBJ databases">
        <title>Paenibacillus zeirhizospherea sp. nov., isolated from surface of the maize (Zea mays) roots in a horticulture field, Hungary.</title>
        <authorList>
            <person name="Marton D."/>
            <person name="Farkas M."/>
            <person name="Bedics A."/>
            <person name="Toth E."/>
            <person name="Tancsics A."/>
            <person name="Boka K."/>
            <person name="Marati G."/>
            <person name="Kriszt B."/>
            <person name="Cserhati M."/>
        </authorList>
    </citation>
    <scope>NUCLEOTIDE SEQUENCE [LARGE SCALE GENOMIC DNA]</scope>
    <source>
        <strain evidence="11 12">JCM 18446</strain>
    </source>
</reference>
<dbReference type="PROSITE" id="PS51123">
    <property type="entry name" value="OMPA_2"/>
    <property type="match status" value="1"/>
</dbReference>
<dbReference type="RefSeq" id="WP_375522803.1">
    <property type="nucleotide sequence ID" value="NZ_JBHIRY010000045.1"/>
</dbReference>
<dbReference type="InterPro" id="IPR006665">
    <property type="entry name" value="OmpA-like"/>
</dbReference>
<evidence type="ECO:0000256" key="9">
    <source>
        <dbReference type="SAM" id="Phobius"/>
    </source>
</evidence>
<evidence type="ECO:0000256" key="8">
    <source>
        <dbReference type="SAM" id="MobiDB-lite"/>
    </source>
</evidence>
<proteinExistence type="inferred from homology"/>
<evidence type="ECO:0000256" key="6">
    <source>
        <dbReference type="ARBA" id="ARBA00023136"/>
    </source>
</evidence>
<evidence type="ECO:0000256" key="2">
    <source>
        <dbReference type="ARBA" id="ARBA00008914"/>
    </source>
</evidence>
<comment type="caution">
    <text evidence="11">The sequence shown here is derived from an EMBL/GenBank/DDBJ whole genome shotgun (WGS) entry which is preliminary data.</text>
</comment>
<dbReference type="PANTHER" id="PTHR30329">
    <property type="entry name" value="STATOR ELEMENT OF FLAGELLAR MOTOR COMPLEX"/>
    <property type="match status" value="1"/>
</dbReference>
<evidence type="ECO:0000256" key="4">
    <source>
        <dbReference type="ARBA" id="ARBA00022692"/>
    </source>
</evidence>
<evidence type="ECO:0000259" key="10">
    <source>
        <dbReference type="PROSITE" id="PS51123"/>
    </source>
</evidence>
<accession>A0ABV5C936</accession>
<keyword evidence="6 7" id="KW-0472">Membrane</keyword>
<comment type="subcellular location">
    <subcellularLocation>
        <location evidence="1">Cell membrane</location>
        <topology evidence="1">Single-pass membrane protein</topology>
    </subcellularLocation>
</comment>
<dbReference type="Proteomes" id="UP001580430">
    <property type="component" value="Unassembled WGS sequence"/>
</dbReference>
<evidence type="ECO:0000256" key="1">
    <source>
        <dbReference type="ARBA" id="ARBA00004162"/>
    </source>
</evidence>
<evidence type="ECO:0000313" key="11">
    <source>
        <dbReference type="EMBL" id="MFB5763798.1"/>
    </source>
</evidence>
<feature type="region of interest" description="Disordered" evidence="8">
    <location>
        <begin position="74"/>
        <end position="106"/>
    </location>
</feature>
<dbReference type="EMBL" id="JBHIRY010000045">
    <property type="protein sequence ID" value="MFB5763798.1"/>
    <property type="molecule type" value="Genomic_DNA"/>
</dbReference>
<dbReference type="SUPFAM" id="SSF103088">
    <property type="entry name" value="OmpA-like"/>
    <property type="match status" value="1"/>
</dbReference>
<keyword evidence="11" id="KW-0282">Flagellum</keyword>